<dbReference type="eggNOG" id="arCOG09253">
    <property type="taxonomic scope" value="Archaea"/>
</dbReference>
<dbReference type="Proteomes" id="UP000011543">
    <property type="component" value="Unassembled WGS sequence"/>
</dbReference>
<dbReference type="AlphaFoldDB" id="D3STU8"/>
<evidence type="ECO:0000313" key="2">
    <source>
        <dbReference type="EMBL" id="ADD05115.1"/>
    </source>
</evidence>
<dbReference type="RefSeq" id="WP_004217381.1">
    <property type="nucleotide sequence ID" value="NC_013922.1"/>
</dbReference>
<reference evidence="4" key="1">
    <citation type="submission" date="2010-02" db="EMBL/GenBank/DDBJ databases">
        <title>Complete sequence of chromosome of Natrialba magadii ATCC 43099.</title>
        <authorList>
            <consortium name="US DOE Joint Genome Institute"/>
            <person name="Lucas S."/>
            <person name="Copeland A."/>
            <person name="Lapidus A."/>
            <person name="Cheng J.-F."/>
            <person name="Bruce D."/>
            <person name="Goodwin L."/>
            <person name="Pitluck S."/>
            <person name="Davenport K."/>
            <person name="Saunders E."/>
            <person name="Detter J.C."/>
            <person name="Han C."/>
            <person name="Tapia R."/>
            <person name="Land M."/>
            <person name="Hauser L."/>
            <person name="Kyrpides N."/>
            <person name="Mikhailova N."/>
            <person name="De Castro R.E."/>
            <person name="Maupin-Furlow J.A."/>
            <person name="Woyke T."/>
        </authorList>
    </citation>
    <scope>NUCLEOTIDE SEQUENCE [LARGE SCALE GENOMIC DNA]</scope>
    <source>
        <strain evidence="4">ATCC 43099 / DSM 3394 / CCM 3739 / CIP 104546 / IAM 13178 / JCM 8861 / NBRC 102185 / NCIMB 2190 / MS3</strain>
    </source>
</reference>
<reference evidence="3 5" key="3">
    <citation type="journal article" date="2014" name="PLoS Genet.">
        <title>Phylogenetically driven sequencing of extremely halophilic archaea reveals strategies for static and dynamic osmo-response.</title>
        <authorList>
            <person name="Becker E.A."/>
            <person name="Seitzer P.M."/>
            <person name="Tritt A."/>
            <person name="Larsen D."/>
            <person name="Krusor M."/>
            <person name="Yao A.I."/>
            <person name="Wu D."/>
            <person name="Madern D."/>
            <person name="Eisen J.A."/>
            <person name="Darling A.E."/>
            <person name="Facciotti M.T."/>
        </authorList>
    </citation>
    <scope>NUCLEOTIDE SEQUENCE [LARGE SCALE GENOMIC DNA]</scope>
    <source>
        <strain evidence="5">ATCC 43099 / DSM 3394 / CCM 3739 / CIP 104546 / IAM 13178 / JCM 8861 / NBRC 102185 / NCIMB 2190 / MS3</strain>
        <strain evidence="3">MS-3</strain>
    </source>
</reference>
<name>D3STU8_NATMM</name>
<reference evidence="2 4" key="2">
    <citation type="journal article" date="2012" name="BMC Genomics">
        <title>A comparative genomics perspective on the genetic content of the alkaliphilic haloarchaeon Natrialba magadii ATCC 43099T.</title>
        <authorList>
            <person name="Siddaramappa S."/>
            <person name="Challacombe J.F."/>
            <person name="Decastro R.E."/>
            <person name="Pfeiffer F."/>
            <person name="Sastre D.E."/>
            <person name="Gimenez M.I."/>
            <person name="Paggi R.A."/>
            <person name="Detter J.C."/>
            <person name="Davenport K.W."/>
            <person name="Goodwin L.A."/>
            <person name="Kyrpides N."/>
            <person name="Tapia R."/>
            <person name="Pitluck S."/>
            <person name="Lucas S."/>
            <person name="Woyke T."/>
            <person name="Maupin-Furlow J.A."/>
        </authorList>
    </citation>
    <scope>NUCLEOTIDE SEQUENCE [LARGE SCALE GENOMIC DNA]</scope>
    <source>
        <strain evidence="2">ATCC 43099</strain>
        <strain evidence="4">ATCC 43099 / DSM 3394 / CCM 3739 / CIP 104546 / IAM 13178 / JCM 8861 / NBRC 102185 / NCIMB 2190 / MS3</strain>
    </source>
</reference>
<dbReference type="EMBL" id="AOHS01000062">
    <property type="protein sequence ID" value="ELY23350.1"/>
    <property type="molecule type" value="Genomic_DNA"/>
</dbReference>
<feature type="region of interest" description="Disordered" evidence="1">
    <location>
        <begin position="62"/>
        <end position="95"/>
    </location>
</feature>
<accession>D3STU8</accession>
<dbReference type="KEGG" id="nmg:Nmag_1539"/>
<dbReference type="PATRIC" id="fig|547559.17.peg.3992"/>
<keyword evidence="4" id="KW-1185">Reference proteome</keyword>
<dbReference type="Proteomes" id="UP000001879">
    <property type="component" value="Chromosome"/>
</dbReference>
<dbReference type="GeneID" id="8824373"/>
<proteinExistence type="predicted"/>
<protein>
    <recommendedName>
        <fullName evidence="6">Small CPxCG-related zinc finger protein</fullName>
    </recommendedName>
</protein>
<dbReference type="HOGENOM" id="CLU_2366293_0_0_2"/>
<evidence type="ECO:0008006" key="6">
    <source>
        <dbReference type="Google" id="ProtNLM"/>
    </source>
</evidence>
<gene>
    <name evidence="2" type="ordered locus">Nmag_1539</name>
    <name evidence="3" type="ORF">C500_20221</name>
</gene>
<sequence>MGDDLADPPGEVTMSSIPDCPLCGQPVTTVTVLGPVTAVAVPCGCRAPPEVLLVDPDAARDAIGGRSTKADTNKNTDTNADTDTNAEHNPAGPDD</sequence>
<evidence type="ECO:0000256" key="1">
    <source>
        <dbReference type="SAM" id="MobiDB-lite"/>
    </source>
</evidence>
<reference evidence="2" key="4">
    <citation type="submission" date="2016-09" db="EMBL/GenBank/DDBJ databases">
        <authorList>
            <person name="Pfeiffer F."/>
        </authorList>
    </citation>
    <scope>NUCLEOTIDE SEQUENCE</scope>
    <source>
        <strain evidence="2">ATCC 43099</strain>
    </source>
</reference>
<evidence type="ECO:0000313" key="3">
    <source>
        <dbReference type="EMBL" id="ELY23350.1"/>
    </source>
</evidence>
<dbReference type="PaxDb" id="547559-Nmag_1539"/>
<evidence type="ECO:0000313" key="4">
    <source>
        <dbReference type="Proteomes" id="UP000001879"/>
    </source>
</evidence>
<organism evidence="2 4">
    <name type="scientific">Natrialba magadii (strain ATCC 43099 / DSM 3394 / CCM 3739 / CIP 104546 / IAM 13178 / JCM 8861 / NBRC 102185 / NCIMB 2190 / MS3)</name>
    <name type="common">Natronobacterium magadii</name>
    <dbReference type="NCBI Taxonomy" id="547559"/>
    <lineage>
        <taxon>Archaea</taxon>
        <taxon>Methanobacteriati</taxon>
        <taxon>Methanobacteriota</taxon>
        <taxon>Stenosarchaea group</taxon>
        <taxon>Halobacteria</taxon>
        <taxon>Halobacteriales</taxon>
        <taxon>Natrialbaceae</taxon>
        <taxon>Natrialba</taxon>
    </lineage>
</organism>
<dbReference type="EMBL" id="CP001932">
    <property type="protein sequence ID" value="ADD05115.1"/>
    <property type="molecule type" value="Genomic_DNA"/>
</dbReference>
<evidence type="ECO:0000313" key="5">
    <source>
        <dbReference type="Proteomes" id="UP000011543"/>
    </source>
</evidence>